<protein>
    <submittedName>
        <fullName evidence="10">SOS response transcriptional repressor, RecA-mediated autopeptidase</fullName>
    </submittedName>
</protein>
<evidence type="ECO:0000313" key="10">
    <source>
        <dbReference type="EMBL" id="AFY27644.1"/>
    </source>
</evidence>
<dbReference type="STRING" id="292564.Cyagr_0452"/>
<dbReference type="GO" id="GO:0003677">
    <property type="term" value="F:DNA binding"/>
    <property type="evidence" value="ECO:0007669"/>
    <property type="project" value="InterPro"/>
</dbReference>
<feature type="region of interest" description="Disordered" evidence="8">
    <location>
        <begin position="1"/>
        <end position="24"/>
    </location>
</feature>
<dbReference type="AlphaFoldDB" id="K9P506"/>
<accession>K9P506</accession>
<evidence type="ECO:0000259" key="9">
    <source>
        <dbReference type="Pfam" id="PF00717"/>
    </source>
</evidence>
<keyword evidence="2" id="KW-0227">DNA damage</keyword>
<evidence type="ECO:0000256" key="5">
    <source>
        <dbReference type="ARBA" id="ARBA00023204"/>
    </source>
</evidence>
<keyword evidence="5" id="KW-0234">DNA repair</keyword>
<dbReference type="GO" id="GO:0006281">
    <property type="term" value="P:DNA repair"/>
    <property type="evidence" value="ECO:0007669"/>
    <property type="project" value="UniProtKB-KW"/>
</dbReference>
<dbReference type="Proteomes" id="UP000010388">
    <property type="component" value="Chromosome"/>
</dbReference>
<evidence type="ECO:0000256" key="8">
    <source>
        <dbReference type="SAM" id="MobiDB-lite"/>
    </source>
</evidence>
<name>K9P506_CYAGP</name>
<dbReference type="KEGG" id="cgc:Cyagr_0452"/>
<keyword evidence="4 7" id="KW-0068">Autocatalytic cleavage</keyword>
<dbReference type="PRINTS" id="PR00726">
    <property type="entry name" value="LEXASERPTASE"/>
</dbReference>
<feature type="domain" description="Peptidase S24/S26A/S26B/S26C" evidence="9">
    <location>
        <begin position="25"/>
        <end position="117"/>
    </location>
</feature>
<sequence>MPDPHHPDLHPPADPRPGGDGPGVDLNAQLNLHPDRSLLLRVCGDSMVGAGIRHGDLLVVDRGVAPRSGRIVVALLEGGFTLKRLVRRGPRWWLEAANPAYPPLALGGSDDDRLWGVALHVIRSLPGGRWPRPQS</sequence>
<evidence type="ECO:0000256" key="4">
    <source>
        <dbReference type="ARBA" id="ARBA00022813"/>
    </source>
</evidence>
<dbReference type="MEROPS" id="S24.003"/>
<dbReference type="GO" id="GO:0006355">
    <property type="term" value="P:regulation of DNA-templated transcription"/>
    <property type="evidence" value="ECO:0007669"/>
    <property type="project" value="InterPro"/>
</dbReference>
<dbReference type="InterPro" id="IPR015927">
    <property type="entry name" value="Peptidase_S24_S26A/B/C"/>
</dbReference>
<evidence type="ECO:0000256" key="2">
    <source>
        <dbReference type="ARBA" id="ARBA00022763"/>
    </source>
</evidence>
<evidence type="ECO:0000313" key="11">
    <source>
        <dbReference type="Proteomes" id="UP000010388"/>
    </source>
</evidence>
<dbReference type="CDD" id="cd06529">
    <property type="entry name" value="S24_LexA-like"/>
    <property type="match status" value="1"/>
</dbReference>
<evidence type="ECO:0000256" key="1">
    <source>
        <dbReference type="ARBA" id="ARBA00007484"/>
    </source>
</evidence>
<dbReference type="InterPro" id="IPR050077">
    <property type="entry name" value="LexA_repressor"/>
</dbReference>
<dbReference type="PANTHER" id="PTHR33516">
    <property type="entry name" value="LEXA REPRESSOR"/>
    <property type="match status" value="1"/>
</dbReference>
<organism evidence="10 11">
    <name type="scientific">Cyanobium gracile (strain ATCC 27147 / PCC 6307)</name>
    <dbReference type="NCBI Taxonomy" id="292564"/>
    <lineage>
        <taxon>Bacteria</taxon>
        <taxon>Bacillati</taxon>
        <taxon>Cyanobacteriota</taxon>
        <taxon>Cyanophyceae</taxon>
        <taxon>Synechococcales</taxon>
        <taxon>Prochlorococcaceae</taxon>
        <taxon>Cyanobium</taxon>
    </lineage>
</organism>
<evidence type="ECO:0000256" key="6">
    <source>
        <dbReference type="ARBA" id="ARBA00023236"/>
    </source>
</evidence>
<dbReference type="SUPFAM" id="SSF51306">
    <property type="entry name" value="LexA/Signal peptidase"/>
    <property type="match status" value="1"/>
</dbReference>
<keyword evidence="6" id="KW-0742">SOS response</keyword>
<dbReference type="PANTHER" id="PTHR33516:SF2">
    <property type="entry name" value="LEXA REPRESSOR-RELATED"/>
    <property type="match status" value="1"/>
</dbReference>
<proteinExistence type="inferred from homology"/>
<feature type="compositionally biased region" description="Basic and acidic residues" evidence="8">
    <location>
        <begin position="1"/>
        <end position="13"/>
    </location>
</feature>
<dbReference type="HOGENOM" id="CLU_066192_0_6_3"/>
<dbReference type="InterPro" id="IPR039418">
    <property type="entry name" value="LexA-like"/>
</dbReference>
<dbReference type="InterPro" id="IPR036286">
    <property type="entry name" value="LexA/Signal_pep-like_sf"/>
</dbReference>
<comment type="similarity">
    <text evidence="1 7">Belongs to the peptidase S24 family.</text>
</comment>
<evidence type="ECO:0000256" key="3">
    <source>
        <dbReference type="ARBA" id="ARBA00022801"/>
    </source>
</evidence>
<dbReference type="Pfam" id="PF00717">
    <property type="entry name" value="Peptidase_S24"/>
    <property type="match status" value="1"/>
</dbReference>
<evidence type="ECO:0000256" key="7">
    <source>
        <dbReference type="RuleBase" id="RU003991"/>
    </source>
</evidence>
<dbReference type="InterPro" id="IPR006197">
    <property type="entry name" value="Peptidase_S24_LexA"/>
</dbReference>
<dbReference type="GO" id="GO:0009432">
    <property type="term" value="P:SOS response"/>
    <property type="evidence" value="ECO:0007669"/>
    <property type="project" value="UniProtKB-KW"/>
</dbReference>
<dbReference type="Gene3D" id="2.10.109.10">
    <property type="entry name" value="Umud Fragment, subunit A"/>
    <property type="match status" value="1"/>
</dbReference>
<dbReference type="eggNOG" id="COG1974">
    <property type="taxonomic scope" value="Bacteria"/>
</dbReference>
<dbReference type="GO" id="GO:0016787">
    <property type="term" value="F:hydrolase activity"/>
    <property type="evidence" value="ECO:0007669"/>
    <property type="project" value="UniProtKB-KW"/>
</dbReference>
<dbReference type="EMBL" id="CP003495">
    <property type="protein sequence ID" value="AFY27644.1"/>
    <property type="molecule type" value="Genomic_DNA"/>
</dbReference>
<gene>
    <name evidence="10" type="ordered locus">Cyagr_0452</name>
</gene>
<keyword evidence="3 7" id="KW-0378">Hydrolase</keyword>
<reference evidence="11" key="1">
    <citation type="journal article" date="2013" name="Proc. Natl. Acad. Sci. U.S.A.">
        <title>Improving the coverage of the cyanobacterial phylum using diversity-driven genome sequencing.</title>
        <authorList>
            <person name="Shih P.M."/>
            <person name="Wu D."/>
            <person name="Latifi A."/>
            <person name="Axen S.D."/>
            <person name="Fewer D.P."/>
            <person name="Talla E."/>
            <person name="Calteau A."/>
            <person name="Cai F."/>
            <person name="Tandeau de Marsac N."/>
            <person name="Rippka R."/>
            <person name="Herdman M."/>
            <person name="Sivonen K."/>
            <person name="Coursin T."/>
            <person name="Laurent T."/>
            <person name="Goodwin L."/>
            <person name="Nolan M."/>
            <person name="Davenport K.W."/>
            <person name="Han C.S."/>
            <person name="Rubin E.M."/>
            <person name="Eisen J.A."/>
            <person name="Woyke T."/>
            <person name="Gugger M."/>
            <person name="Kerfeld C.A."/>
        </authorList>
    </citation>
    <scope>NUCLEOTIDE SEQUENCE [LARGE SCALE GENOMIC DNA]</scope>
    <source>
        <strain evidence="11">ATCC 27147 / PCC 6307</strain>
    </source>
</reference>
<dbReference type="RefSeq" id="WP_015108100.1">
    <property type="nucleotide sequence ID" value="NC_019675.1"/>
</dbReference>